<feature type="compositionally biased region" description="Low complexity" evidence="1">
    <location>
        <begin position="253"/>
        <end position="265"/>
    </location>
</feature>
<evidence type="ECO:0000256" key="1">
    <source>
        <dbReference type="SAM" id="MobiDB-lite"/>
    </source>
</evidence>
<feature type="compositionally biased region" description="Polar residues" evidence="1">
    <location>
        <begin position="266"/>
        <end position="292"/>
    </location>
</feature>
<feature type="compositionally biased region" description="Basic and acidic residues" evidence="1">
    <location>
        <begin position="75"/>
        <end position="89"/>
    </location>
</feature>
<dbReference type="EMBL" id="MT479165">
    <property type="protein sequence ID" value="QPF23605.1"/>
    <property type="molecule type" value="Genomic_DNA"/>
</dbReference>
<dbReference type="GeneID" id="63652951"/>
<keyword evidence="3" id="KW-0496">Mitochondrion</keyword>
<keyword evidence="2" id="KW-1133">Transmembrane helix</keyword>
<proteinExistence type="predicted"/>
<dbReference type="AlphaFoldDB" id="A0A7S8WV59"/>
<keyword evidence="2" id="KW-0812">Transmembrane</keyword>
<keyword evidence="2" id="KW-0472">Membrane</keyword>
<keyword evidence="3" id="KW-0540">Nuclease</keyword>
<feature type="transmembrane region" description="Helical" evidence="2">
    <location>
        <begin position="389"/>
        <end position="409"/>
    </location>
</feature>
<dbReference type="GO" id="GO:0004519">
    <property type="term" value="F:endonuclease activity"/>
    <property type="evidence" value="ECO:0007669"/>
    <property type="project" value="UniProtKB-KW"/>
</dbReference>
<evidence type="ECO:0000256" key="2">
    <source>
        <dbReference type="SAM" id="Phobius"/>
    </source>
</evidence>
<feature type="transmembrane region" description="Helical" evidence="2">
    <location>
        <begin position="39"/>
        <end position="58"/>
    </location>
</feature>
<feature type="region of interest" description="Disordered" evidence="1">
    <location>
        <begin position="75"/>
        <end position="117"/>
    </location>
</feature>
<keyword evidence="3" id="KW-0378">Hydrolase</keyword>
<keyword evidence="3" id="KW-0255">Endonuclease</keyword>
<feature type="compositionally biased region" description="Polar residues" evidence="1">
    <location>
        <begin position="103"/>
        <end position="113"/>
    </location>
</feature>
<feature type="transmembrane region" description="Helical" evidence="2">
    <location>
        <begin position="6"/>
        <end position="27"/>
    </location>
</feature>
<geneLocation type="mitochondrion" evidence="3"/>
<gene>
    <name evidence="3" type="primary">orf576</name>
</gene>
<organism evidence="3">
    <name type="scientific">Trametes versicolor</name>
    <name type="common">White-rot fungus</name>
    <name type="synonym">Coriolus versicolor</name>
    <dbReference type="NCBI Taxonomy" id="5325"/>
    <lineage>
        <taxon>Eukaryota</taxon>
        <taxon>Fungi</taxon>
        <taxon>Dikarya</taxon>
        <taxon>Basidiomycota</taxon>
        <taxon>Agaricomycotina</taxon>
        <taxon>Agaricomycetes</taxon>
        <taxon>Polyporales</taxon>
        <taxon>Polyporaceae</taxon>
        <taxon>Trametes</taxon>
    </lineage>
</organism>
<sequence>MKDVIQIMIFTILSLPIHLYISDNYNYSKNLFIRIIQKLIFNIIKFSFLIWLFSWLNIEIFNRIFCDTDTDTDNYKDQGKDKGKGKATDTDTDNNTNLDNPTEVEQNKNTSAEETNKGKEILKVSTNTYANSEEYYNVSVKKSTVDGAVSSIPENSVQIVKELLPNLGIAGVAGRVGTEIAKQTPGNAMVPRAGLIIAGTSAAAIWTALGLEAAKIISKVSNSVMSSETSNSKESPETSQTLSSSDTPQAIESSDTPQASTSSSPISEVTDTNDMLYNTTVDGNVSAENSNETSDDDETRSPTEGGFINSMLEDSEIPLIVLINSLHIINYFEFSLILGLFSLLFRKYFMNKLQKFILKFIYKKVDLTQDKSITLNKVFNYLEKYNEYVILYVFICLIWLKIIHVYISYNLAADIDTYVTLYNSVKHNSLFLIFSIKNNYKFYLNKPQWLNKDLKIKEFIPLRLNKMILSGQWIFILLIYSLVYPFIIISLFTFTISIWLNKWVVVSLLYNIQITSNFTEIDISDIMIISNIILPISPNKNKIKSLNISNINIAYYLNSPIFYQYRLTTLLIGKLK</sequence>
<feature type="compositionally biased region" description="Low complexity" evidence="1">
    <location>
        <begin position="226"/>
        <end position="239"/>
    </location>
</feature>
<feature type="transmembrane region" description="Helical" evidence="2">
    <location>
        <begin position="473"/>
        <end position="500"/>
    </location>
</feature>
<feature type="region of interest" description="Disordered" evidence="1">
    <location>
        <begin position="226"/>
        <end position="307"/>
    </location>
</feature>
<accession>A0A7S8WV59</accession>
<reference evidence="3" key="1">
    <citation type="journal article" name="Sci. Rep.">
        <title>Comparative mitochondrial genome analysis reveals intron dynamics and gene rearrangements in two Trametes species.</title>
        <authorList>
            <person name="Chen C."/>
            <person name="Li Q."/>
            <person name="Fu R."/>
            <person name="Wang J."/>
            <person name="Deng G."/>
            <person name="Chen X."/>
            <person name="Lu D."/>
        </authorList>
    </citation>
    <scope>NUCLEOTIDE SEQUENCE</scope>
</reference>
<name>A0A7S8WV59_TRAVE</name>
<dbReference type="RefSeq" id="YP_010044364.1">
    <property type="nucleotide sequence ID" value="NC_054271.1"/>
</dbReference>
<evidence type="ECO:0000313" key="3">
    <source>
        <dbReference type="EMBL" id="QPF23605.1"/>
    </source>
</evidence>
<feature type="transmembrane region" description="Helical" evidence="2">
    <location>
        <begin position="319"/>
        <end position="345"/>
    </location>
</feature>
<protein>
    <submittedName>
        <fullName evidence="3">LAGLIDADG endonuclease</fullName>
    </submittedName>
</protein>
<feature type="compositionally biased region" description="Polar residues" evidence="1">
    <location>
        <begin position="240"/>
        <end position="252"/>
    </location>
</feature>